<dbReference type="InterPro" id="IPR020845">
    <property type="entry name" value="AMP-binding_CS"/>
</dbReference>
<feature type="domain" description="Carrier" evidence="2">
    <location>
        <begin position="988"/>
        <end position="1069"/>
    </location>
</feature>
<dbReference type="CDD" id="cd05930">
    <property type="entry name" value="A_NRPS"/>
    <property type="match status" value="1"/>
</dbReference>
<dbReference type="Gene3D" id="3.30.300.30">
    <property type="match status" value="1"/>
</dbReference>
<dbReference type="Pfam" id="PF13193">
    <property type="entry name" value="AMP-binding_C"/>
    <property type="match status" value="1"/>
</dbReference>
<keyword evidence="4" id="KW-1185">Reference proteome</keyword>
<dbReference type="InterPro" id="IPR000873">
    <property type="entry name" value="AMP-dep_synth/lig_dom"/>
</dbReference>
<sequence>MTEASRTRGSHPWRAVTSHAQDRAWFLDRLVPGSPAHTLSRAYLVTGELDLEALGAAWHEVTRRHEILRTTLAETGGRPVQEIAAAGRAAVPFTDLGALAWQAERWRAEQAAMPFDLATGPLARVAVARVGASQYMVCLQTHRAVSDARSMSILVDEVSACYAAAVEGRSPAGSLLPLPFQYVDYARRQRRRLDTPRHRRVLDWWVSALTPLPPPPALPVDRPRPPAPSLQEGVARFDWGEDLAGALAGFCRAEGKPAFAVLLAGFQALLCRYAGEQRVAVGVPVTVRPGDGFRDLIGPFENLLVLPADLSGGPTFRELTGRVAATAAGALDHRGLPFDQLVRALNADRDPRRLPLCDAVFVYHDAPESELRLPGAEVRRLRADDGLTGADLTLTADRPGSSVTGSLRYRESLFDHASARLILGQLRTLLSAALREPDLPVGELPLEEPHSVLAAVREADLTGADIPERPVHELVHQCARRDPHAVAIATDGYTVTYRELEREAAAVTLALRALGGVEGLPVAVRMSSGPGQIAASLGVLDAGARLVCLGAGDTGERGRAVLTDLRPACVVLDGESAGDELATWYVEELGGRLLDITGLDRDGDVPSARTEMGEPAYVTYTSGSTGRPKGIPQSHATFAQFVTWFAGEFGIGPGARVAQWAAPGYDASLVEAFAALTAGATLCPVPDRIRANPERIALWLSAERITHFQTVPSFARRLLGVVNERRPVERLIALGHLLLAGEALPGELANGLRSAFPWARLVNMYGPTESILATWHEVAGPAHGTVPIGTSIPGRQVLVLDERDRPCPPGVTGQIVIHSPYLTPGYAGAASGEVSAFRPVHDLAGSEGSVGRWYRTGDLGRRRWDGTLEFGGRRDFQIKFNGTRVELTDIEAALADEESVAECAVVPVADPQGLVTRLVAYVVPHATAVEQEVAPASLWRAGLRRRFGKSTLPVSFTTLSELPRNVGGKIDRRALPDPARSLAGASGVPESETGRAMAELWSELLGDEPGQAKAAFSANDTFFASGGHSLLVPVLLDRIRERFGVTVSLWEYFANPTIVGLSALVDTRISSTELLLTS</sequence>
<dbReference type="SUPFAM" id="SSF47336">
    <property type="entry name" value="ACP-like"/>
    <property type="match status" value="1"/>
</dbReference>
<dbReference type="Pfam" id="PF00550">
    <property type="entry name" value="PP-binding"/>
    <property type="match status" value="1"/>
</dbReference>
<protein>
    <recommendedName>
        <fullName evidence="2">Carrier domain-containing protein</fullName>
    </recommendedName>
</protein>
<evidence type="ECO:0000313" key="3">
    <source>
        <dbReference type="EMBL" id="GAA3795984.1"/>
    </source>
</evidence>
<gene>
    <name evidence="3" type="ORF">GCM10022226_14160</name>
</gene>
<dbReference type="RefSeq" id="WP_344935748.1">
    <property type="nucleotide sequence ID" value="NZ_BAAAZR010000002.1"/>
</dbReference>
<dbReference type="PROSITE" id="PS50075">
    <property type="entry name" value="CARRIER"/>
    <property type="match status" value="1"/>
</dbReference>
<dbReference type="EMBL" id="BAAAZR010000002">
    <property type="protein sequence ID" value="GAA3795984.1"/>
    <property type="molecule type" value="Genomic_DNA"/>
</dbReference>
<dbReference type="InterPro" id="IPR023213">
    <property type="entry name" value="CAT-like_dom_sf"/>
</dbReference>
<dbReference type="InterPro" id="IPR036736">
    <property type="entry name" value="ACP-like_sf"/>
</dbReference>
<name>A0ABP7HLB6_9ACTN</name>
<dbReference type="InterPro" id="IPR001242">
    <property type="entry name" value="Condensation_dom"/>
</dbReference>
<dbReference type="InterPro" id="IPR045851">
    <property type="entry name" value="AMP-bd_C_sf"/>
</dbReference>
<dbReference type="Proteomes" id="UP001500888">
    <property type="component" value="Unassembled WGS sequence"/>
</dbReference>
<dbReference type="CDD" id="cd19531">
    <property type="entry name" value="LCL_NRPS-like"/>
    <property type="match status" value="1"/>
</dbReference>
<proteinExistence type="predicted"/>
<dbReference type="PANTHER" id="PTHR45527">
    <property type="entry name" value="NONRIBOSOMAL PEPTIDE SYNTHETASE"/>
    <property type="match status" value="1"/>
</dbReference>
<dbReference type="Pfam" id="PF00501">
    <property type="entry name" value="AMP-binding"/>
    <property type="match status" value="1"/>
</dbReference>
<dbReference type="Gene3D" id="3.30.559.10">
    <property type="entry name" value="Chloramphenicol acetyltransferase-like domain"/>
    <property type="match status" value="1"/>
</dbReference>
<dbReference type="Gene3D" id="3.30.559.30">
    <property type="entry name" value="Nonribosomal peptide synthetase, condensation domain"/>
    <property type="match status" value="1"/>
</dbReference>
<dbReference type="PROSITE" id="PS00455">
    <property type="entry name" value="AMP_BINDING"/>
    <property type="match status" value="1"/>
</dbReference>
<dbReference type="Pfam" id="PF00668">
    <property type="entry name" value="Condensation"/>
    <property type="match status" value="1"/>
</dbReference>
<organism evidence="3 4">
    <name type="scientific">Sphaerisporangium flaviroseum</name>
    <dbReference type="NCBI Taxonomy" id="509199"/>
    <lineage>
        <taxon>Bacteria</taxon>
        <taxon>Bacillati</taxon>
        <taxon>Actinomycetota</taxon>
        <taxon>Actinomycetes</taxon>
        <taxon>Streptosporangiales</taxon>
        <taxon>Streptosporangiaceae</taxon>
        <taxon>Sphaerisporangium</taxon>
    </lineage>
</organism>
<evidence type="ECO:0000259" key="2">
    <source>
        <dbReference type="PROSITE" id="PS50075"/>
    </source>
</evidence>
<comment type="caution">
    <text evidence="3">The sequence shown here is derived from an EMBL/GenBank/DDBJ whole genome shotgun (WGS) entry which is preliminary data.</text>
</comment>
<dbReference type="InterPro" id="IPR025110">
    <property type="entry name" value="AMP-bd_C"/>
</dbReference>
<comment type="cofactor">
    <cofactor evidence="1">
        <name>pantetheine 4'-phosphate</name>
        <dbReference type="ChEBI" id="CHEBI:47942"/>
    </cofactor>
</comment>
<dbReference type="SUPFAM" id="SSF56801">
    <property type="entry name" value="Acetyl-CoA synthetase-like"/>
    <property type="match status" value="1"/>
</dbReference>
<evidence type="ECO:0000313" key="4">
    <source>
        <dbReference type="Proteomes" id="UP001500888"/>
    </source>
</evidence>
<dbReference type="PANTHER" id="PTHR45527:SF1">
    <property type="entry name" value="FATTY ACID SYNTHASE"/>
    <property type="match status" value="1"/>
</dbReference>
<evidence type="ECO:0000256" key="1">
    <source>
        <dbReference type="ARBA" id="ARBA00001957"/>
    </source>
</evidence>
<reference evidence="4" key="1">
    <citation type="journal article" date="2019" name="Int. J. Syst. Evol. Microbiol.">
        <title>The Global Catalogue of Microorganisms (GCM) 10K type strain sequencing project: providing services to taxonomists for standard genome sequencing and annotation.</title>
        <authorList>
            <consortium name="The Broad Institute Genomics Platform"/>
            <consortium name="The Broad Institute Genome Sequencing Center for Infectious Disease"/>
            <person name="Wu L."/>
            <person name="Ma J."/>
        </authorList>
    </citation>
    <scope>NUCLEOTIDE SEQUENCE [LARGE SCALE GENOMIC DNA]</scope>
    <source>
        <strain evidence="4">JCM 16908</strain>
    </source>
</reference>
<dbReference type="InterPro" id="IPR009081">
    <property type="entry name" value="PP-bd_ACP"/>
</dbReference>
<dbReference type="SUPFAM" id="SSF52777">
    <property type="entry name" value="CoA-dependent acyltransferases"/>
    <property type="match status" value="2"/>
</dbReference>
<accession>A0ABP7HLB6</accession>
<dbReference type="Gene3D" id="3.40.50.12780">
    <property type="entry name" value="N-terminal domain of ligase-like"/>
    <property type="match status" value="1"/>
</dbReference>
<dbReference type="InterPro" id="IPR042099">
    <property type="entry name" value="ANL_N_sf"/>
</dbReference>
<dbReference type="Gene3D" id="1.10.1200.10">
    <property type="entry name" value="ACP-like"/>
    <property type="match status" value="1"/>
</dbReference>